<evidence type="ECO:0000313" key="2">
    <source>
        <dbReference type="EMBL" id="ALP54517.1"/>
    </source>
</evidence>
<name>A0A0S2THA6_9GAMM</name>
<gene>
    <name evidence="2" type="ORF">Tel_15925</name>
</gene>
<proteinExistence type="predicted"/>
<dbReference type="Pfam" id="PF20243">
    <property type="entry name" value="MbnP"/>
    <property type="match status" value="1"/>
</dbReference>
<evidence type="ECO:0000313" key="3">
    <source>
        <dbReference type="Proteomes" id="UP000055136"/>
    </source>
</evidence>
<dbReference type="AlphaFoldDB" id="A0A0S2THA6"/>
<reference evidence="2" key="1">
    <citation type="submission" date="2015-10" db="EMBL/GenBank/DDBJ databases">
        <title>Description of Candidatus Tenderia electrophaga gen. nov, sp. nov., an Uncultivated Electroautotroph from a Biocathode Enrichment.</title>
        <authorList>
            <person name="Eddie B.J."/>
            <person name="Malanoski A.P."/>
            <person name="Wang Z."/>
            <person name="Hall R.J."/>
            <person name="Oh S.D."/>
            <person name="Heiner C."/>
            <person name="Lin B."/>
            <person name="Strycharz-Glaven S.M."/>
        </authorList>
    </citation>
    <scope>NUCLEOTIDE SEQUENCE [LARGE SCALE GENOMIC DNA]</scope>
    <source>
        <strain evidence="2">NRL1</strain>
    </source>
</reference>
<organism evidence="2 3">
    <name type="scientific">Candidatus Tenderia electrophaga</name>
    <dbReference type="NCBI Taxonomy" id="1748243"/>
    <lineage>
        <taxon>Bacteria</taxon>
        <taxon>Pseudomonadati</taxon>
        <taxon>Pseudomonadota</taxon>
        <taxon>Gammaproteobacteria</taxon>
        <taxon>Candidatus Tenderiales</taxon>
        <taxon>Candidatus Tenderiaceae</taxon>
        <taxon>Candidatus Tenderia</taxon>
    </lineage>
</organism>
<dbReference type="KEGG" id="tee:Tel_15925"/>
<keyword evidence="3" id="KW-1185">Reference proteome</keyword>
<evidence type="ECO:0000259" key="1">
    <source>
        <dbReference type="Pfam" id="PF20243"/>
    </source>
</evidence>
<dbReference type="InterPro" id="IPR046863">
    <property type="entry name" value="MbnP-like_dom"/>
</dbReference>
<accession>A0A0S2THA6</accession>
<dbReference type="EMBL" id="CP013099">
    <property type="protein sequence ID" value="ALP54517.1"/>
    <property type="molecule type" value="Genomic_DNA"/>
</dbReference>
<dbReference type="STRING" id="1748243.Tel_15925"/>
<feature type="domain" description="Copper-binding protein MbnP-like" evidence="1">
    <location>
        <begin position="25"/>
        <end position="217"/>
    </location>
</feature>
<dbReference type="Proteomes" id="UP000055136">
    <property type="component" value="Chromosome"/>
</dbReference>
<sequence>MLGWGVGMLAAAAVAASVYWWSRPTQLSLVFAVELDGAPLAFDEYRYDNPGGEGTFKINDFRFLVSNLVLEGSGGRYAVPDSYHLARFDNAARTYEIRIAEIPLRQVETVRFSIGVDEKANTSIMSVGDLDPNSRMAWNWEIGYKFILLEGALKTARESIPLAYHVGFSENRRDFVFKASELQTHAGDERLFLNVDVMKLFVGDKRIDLSQMPSVIMNKEDARTVADNYSALIAPVE</sequence>
<protein>
    <recommendedName>
        <fullName evidence="1">Copper-binding protein MbnP-like domain-containing protein</fullName>
    </recommendedName>
</protein>